<dbReference type="InterPro" id="IPR036735">
    <property type="entry name" value="NGN_dom_sf"/>
</dbReference>
<dbReference type="CDD" id="cd09895">
    <property type="entry name" value="NGN_SP_UpxY"/>
    <property type="match status" value="1"/>
</dbReference>
<dbReference type="NCBIfam" id="NF033644">
    <property type="entry name" value="antiterm_UpxY"/>
    <property type="match status" value="1"/>
</dbReference>
<dbReference type="RefSeq" id="WP_120514726.1">
    <property type="nucleotide sequence ID" value="NZ_QXZY01000002.1"/>
</dbReference>
<evidence type="ECO:0000259" key="4">
    <source>
        <dbReference type="SMART" id="SM00738"/>
    </source>
</evidence>
<dbReference type="OrthoDB" id="9796143at2"/>
<keyword evidence="2" id="KW-0805">Transcription regulation</keyword>
<dbReference type="PANTHER" id="PTHR30265">
    <property type="entry name" value="RHO-INTERACTING TRANSCRIPTION TERMINATION FACTOR NUSG"/>
    <property type="match status" value="1"/>
</dbReference>
<keyword evidence="6" id="KW-1185">Reference proteome</keyword>
<proteinExistence type="predicted"/>
<dbReference type="Pfam" id="PF02357">
    <property type="entry name" value="NusG"/>
    <property type="match status" value="1"/>
</dbReference>
<keyword evidence="1" id="KW-0889">Transcription antitermination</keyword>
<evidence type="ECO:0000313" key="6">
    <source>
        <dbReference type="Proteomes" id="UP000279089"/>
    </source>
</evidence>
<dbReference type="InterPro" id="IPR006645">
    <property type="entry name" value="NGN-like_dom"/>
</dbReference>
<dbReference type="EMBL" id="RMBX01000003">
    <property type="protein sequence ID" value="RPD41787.1"/>
    <property type="molecule type" value="Genomic_DNA"/>
</dbReference>
<evidence type="ECO:0000256" key="1">
    <source>
        <dbReference type="ARBA" id="ARBA00022814"/>
    </source>
</evidence>
<dbReference type="InterPro" id="IPR043425">
    <property type="entry name" value="NusG-like"/>
</dbReference>
<dbReference type="SUPFAM" id="SSF82679">
    <property type="entry name" value="N-utilization substance G protein NusG, N-terminal domain"/>
    <property type="match status" value="1"/>
</dbReference>
<evidence type="ECO:0000256" key="2">
    <source>
        <dbReference type="ARBA" id="ARBA00023015"/>
    </source>
</evidence>
<organism evidence="5 6">
    <name type="scientific">Chitinophaga barathri</name>
    <dbReference type="NCBI Taxonomy" id="1647451"/>
    <lineage>
        <taxon>Bacteria</taxon>
        <taxon>Pseudomonadati</taxon>
        <taxon>Bacteroidota</taxon>
        <taxon>Chitinophagia</taxon>
        <taxon>Chitinophagales</taxon>
        <taxon>Chitinophagaceae</taxon>
        <taxon>Chitinophaga</taxon>
    </lineage>
</organism>
<gene>
    <name evidence="5" type="ORF">EG028_06360</name>
</gene>
<name>A0A3N4MJ06_9BACT</name>
<dbReference type="Gene3D" id="3.30.70.940">
    <property type="entry name" value="NusG, N-terminal domain"/>
    <property type="match status" value="1"/>
</dbReference>
<comment type="caution">
    <text evidence="5">The sequence shown here is derived from an EMBL/GenBank/DDBJ whole genome shotgun (WGS) entry which is preliminary data.</text>
</comment>
<accession>A0A3N4MJ06</accession>
<feature type="domain" description="NusG-like N-terminal" evidence="4">
    <location>
        <begin position="5"/>
        <end position="102"/>
    </location>
</feature>
<dbReference type="SMART" id="SM00738">
    <property type="entry name" value="NGN"/>
    <property type="match status" value="1"/>
</dbReference>
<dbReference type="GO" id="GO:0031564">
    <property type="term" value="P:transcription antitermination"/>
    <property type="evidence" value="ECO:0007669"/>
    <property type="project" value="UniProtKB-KW"/>
</dbReference>
<evidence type="ECO:0000313" key="5">
    <source>
        <dbReference type="EMBL" id="RPD41787.1"/>
    </source>
</evidence>
<keyword evidence="3" id="KW-0804">Transcription</keyword>
<dbReference type="GO" id="GO:0006354">
    <property type="term" value="P:DNA-templated transcription elongation"/>
    <property type="evidence" value="ECO:0007669"/>
    <property type="project" value="InterPro"/>
</dbReference>
<evidence type="ECO:0000256" key="3">
    <source>
        <dbReference type="ARBA" id="ARBA00023163"/>
    </source>
</evidence>
<dbReference type="PANTHER" id="PTHR30265:SF4">
    <property type="entry name" value="KOW MOTIF FAMILY PROTEIN, EXPRESSED"/>
    <property type="match status" value="1"/>
</dbReference>
<sequence>MQHETNSWYAVYTRPRWEKKVAANLEKRQIESYCPLNQVARQWSDRRKVVEEPLFSSYVFVRVPESKKSLVRETEGIINFVYWLGKPALIPDHEIELIQRFLRHYKDIALEKFPLRHNALVEVTAGPLMNQRGRIIELGKNRVKAVLSSLGYNMVASIAADEVMMVPAI</sequence>
<protein>
    <submittedName>
        <fullName evidence="5">UpxY family transcription antiterminator</fullName>
    </submittedName>
</protein>
<dbReference type="Proteomes" id="UP000279089">
    <property type="component" value="Unassembled WGS sequence"/>
</dbReference>
<reference evidence="6" key="1">
    <citation type="submission" date="2018-11" db="EMBL/GenBank/DDBJ databases">
        <title>Chitinophaga lutea sp.nov., isolate from arsenic contaminated soil.</title>
        <authorList>
            <person name="Zong Y."/>
        </authorList>
    </citation>
    <scope>NUCLEOTIDE SEQUENCE [LARGE SCALE GENOMIC DNA]</scope>
    <source>
        <strain evidence="6">YLT18</strain>
    </source>
</reference>
<dbReference type="AlphaFoldDB" id="A0A3N4MJ06"/>